<evidence type="ECO:0000256" key="1">
    <source>
        <dbReference type="SAM" id="Phobius"/>
    </source>
</evidence>
<gene>
    <name evidence="2" type="ORF">IPF40_03080</name>
</gene>
<proteinExistence type="predicted"/>
<feature type="transmembrane region" description="Helical" evidence="1">
    <location>
        <begin position="66"/>
        <end position="83"/>
    </location>
</feature>
<feature type="transmembrane region" description="Helical" evidence="1">
    <location>
        <begin position="127"/>
        <end position="145"/>
    </location>
</feature>
<dbReference type="EMBL" id="JADIXZ010000003">
    <property type="protein sequence ID" value="MBK6300065.1"/>
    <property type="molecule type" value="Genomic_DNA"/>
</dbReference>
<feature type="transmembrane region" description="Helical" evidence="1">
    <location>
        <begin position="43"/>
        <end position="60"/>
    </location>
</feature>
<evidence type="ECO:0000313" key="2">
    <source>
        <dbReference type="EMBL" id="MBK6300065.1"/>
    </source>
</evidence>
<protein>
    <submittedName>
        <fullName evidence="2">Uncharacterized protein</fullName>
    </submittedName>
</protein>
<feature type="transmembrane region" description="Helical" evidence="1">
    <location>
        <begin position="103"/>
        <end position="121"/>
    </location>
</feature>
<accession>A0A935CD33</accession>
<name>A0A935CD33_9MICO</name>
<sequence>MENNSGVSSSTPSQEPSAAEARRALEALAADRRELADRMATPTWYHPALAALVFILVAGYGFERLFLIALVLYSAGLVALVTAYRRITGVWSANLSRIGARRYVAAFAVVLIVCLGLSNAARSGAVPWWWALVAGVVSGLSTLWVGPRLDAAVRSALRESK</sequence>
<keyword evidence="1" id="KW-0472">Membrane</keyword>
<keyword evidence="1" id="KW-0812">Transmembrane</keyword>
<keyword evidence="1" id="KW-1133">Transmembrane helix</keyword>
<dbReference type="AlphaFoldDB" id="A0A935CD33"/>
<organism evidence="2 3">
    <name type="scientific">Candidatus Phosphoribacter hodrii</name>
    <dbReference type="NCBI Taxonomy" id="2953743"/>
    <lineage>
        <taxon>Bacteria</taxon>
        <taxon>Bacillati</taxon>
        <taxon>Actinomycetota</taxon>
        <taxon>Actinomycetes</taxon>
        <taxon>Micrococcales</taxon>
        <taxon>Dermatophilaceae</taxon>
        <taxon>Candidatus Phosphoribacter</taxon>
    </lineage>
</organism>
<dbReference type="Proteomes" id="UP000718281">
    <property type="component" value="Unassembled WGS sequence"/>
</dbReference>
<reference evidence="2 3" key="1">
    <citation type="submission" date="2020-10" db="EMBL/GenBank/DDBJ databases">
        <title>Connecting structure to function with the recovery of over 1000 high-quality activated sludge metagenome-assembled genomes encoding full-length rRNA genes using long-read sequencing.</title>
        <authorList>
            <person name="Singleton C.M."/>
            <person name="Petriglieri F."/>
            <person name="Kristensen J.M."/>
            <person name="Kirkegaard R.H."/>
            <person name="Michaelsen T.Y."/>
            <person name="Andersen M.H."/>
            <person name="Karst S.M."/>
            <person name="Dueholm M.S."/>
            <person name="Nielsen P.H."/>
            <person name="Albertsen M."/>
        </authorList>
    </citation>
    <scope>NUCLEOTIDE SEQUENCE [LARGE SCALE GENOMIC DNA]</scope>
    <source>
        <strain evidence="2">AalE_18-Q3-R2-46_BAT3C.188</strain>
    </source>
</reference>
<evidence type="ECO:0000313" key="3">
    <source>
        <dbReference type="Proteomes" id="UP000718281"/>
    </source>
</evidence>
<comment type="caution">
    <text evidence="2">The sequence shown here is derived from an EMBL/GenBank/DDBJ whole genome shotgun (WGS) entry which is preliminary data.</text>
</comment>